<dbReference type="GO" id="GO:0010133">
    <property type="term" value="P:L-proline catabolic process to L-glutamate"/>
    <property type="evidence" value="ECO:0007669"/>
    <property type="project" value="InterPro"/>
</dbReference>
<feature type="domain" description="Proline dehydrogenase" evidence="8">
    <location>
        <begin position="127"/>
        <end position="414"/>
    </location>
</feature>
<dbReference type="GO" id="GO:0003842">
    <property type="term" value="F:L-glutamate gamma-semialdehyde dehydrogenase activity"/>
    <property type="evidence" value="ECO:0007669"/>
    <property type="project" value="UniProtKB-EC"/>
</dbReference>
<dbReference type="InterPro" id="IPR016162">
    <property type="entry name" value="Ald_DH_N"/>
</dbReference>
<dbReference type="InterPro" id="IPR015590">
    <property type="entry name" value="Aldehyde_DH_dom"/>
</dbReference>
<dbReference type="PANTHER" id="PTHR42862">
    <property type="entry name" value="DELTA-1-PYRROLINE-5-CARBOXYLATE DEHYDROGENASE 1, ISOFORM A-RELATED"/>
    <property type="match status" value="1"/>
</dbReference>
<comment type="pathway">
    <text evidence="1">Amino-acid degradation; L-proline degradation into L-glutamate; L-glutamate from L-proline: step 2/2.</text>
</comment>
<keyword evidence="4" id="KW-0520">NAD</keyword>
<feature type="domain" description="Aldehyde dehydrogenase" evidence="7">
    <location>
        <begin position="508"/>
        <end position="924"/>
    </location>
</feature>
<dbReference type="PANTHER" id="PTHR42862:SF1">
    <property type="entry name" value="DELTA-1-PYRROLINE-5-CARBOXYLATE DEHYDROGENASE 2, ISOFORM A-RELATED"/>
    <property type="match status" value="1"/>
</dbReference>
<dbReference type="GO" id="GO:0004657">
    <property type="term" value="F:proline dehydrogenase activity"/>
    <property type="evidence" value="ECO:0007669"/>
    <property type="project" value="InterPro"/>
</dbReference>
<evidence type="ECO:0000313" key="10">
    <source>
        <dbReference type="Proteomes" id="UP000321571"/>
    </source>
</evidence>
<dbReference type="Gene3D" id="3.40.605.10">
    <property type="entry name" value="Aldehyde Dehydrogenase, Chain A, domain 1"/>
    <property type="match status" value="1"/>
</dbReference>
<evidence type="ECO:0000256" key="6">
    <source>
        <dbReference type="PIRSR" id="PIRSR000197-1"/>
    </source>
</evidence>
<evidence type="ECO:0000256" key="3">
    <source>
        <dbReference type="ARBA" id="ARBA00023002"/>
    </source>
</evidence>
<evidence type="ECO:0000256" key="2">
    <source>
        <dbReference type="ARBA" id="ARBA00012884"/>
    </source>
</evidence>
<protein>
    <recommendedName>
        <fullName evidence="2">L-glutamate gamma-semialdehyde dehydrogenase</fullName>
        <ecNumber evidence="2">1.2.1.88</ecNumber>
    </recommendedName>
</protein>
<dbReference type="EMBL" id="VDUX01000001">
    <property type="protein sequence ID" value="TXL63212.1"/>
    <property type="molecule type" value="Genomic_DNA"/>
</dbReference>
<organism evidence="9 10">
    <name type="scientific">Aeromicrobium terrae</name>
    <dbReference type="NCBI Taxonomy" id="2498846"/>
    <lineage>
        <taxon>Bacteria</taxon>
        <taxon>Bacillati</taxon>
        <taxon>Actinomycetota</taxon>
        <taxon>Actinomycetes</taxon>
        <taxon>Propionibacteriales</taxon>
        <taxon>Nocardioidaceae</taxon>
        <taxon>Aeromicrobium</taxon>
    </lineage>
</organism>
<comment type="caution">
    <text evidence="9">The sequence shown here is derived from an EMBL/GenBank/DDBJ whole genome shotgun (WGS) entry which is preliminary data.</text>
</comment>
<dbReference type="InterPro" id="IPR002872">
    <property type="entry name" value="Proline_DH_dom"/>
</dbReference>
<feature type="active site" evidence="6">
    <location>
        <position position="703"/>
    </location>
</feature>
<keyword evidence="3" id="KW-0560">Oxidoreductase</keyword>
<dbReference type="InterPro" id="IPR025703">
    <property type="entry name" value="Bifunct_PutA"/>
</dbReference>
<evidence type="ECO:0000259" key="8">
    <source>
        <dbReference type="Pfam" id="PF01619"/>
    </source>
</evidence>
<evidence type="ECO:0000259" key="7">
    <source>
        <dbReference type="Pfam" id="PF00171"/>
    </source>
</evidence>
<dbReference type="SUPFAM" id="SSF51730">
    <property type="entry name" value="FAD-linked oxidoreductase"/>
    <property type="match status" value="1"/>
</dbReference>
<dbReference type="GO" id="GO:0003700">
    <property type="term" value="F:DNA-binding transcription factor activity"/>
    <property type="evidence" value="ECO:0007669"/>
    <property type="project" value="InterPro"/>
</dbReference>
<dbReference type="Gene3D" id="3.40.309.10">
    <property type="entry name" value="Aldehyde Dehydrogenase, Chain A, domain 2"/>
    <property type="match status" value="1"/>
</dbReference>
<dbReference type="PROSITE" id="PS00070">
    <property type="entry name" value="ALDEHYDE_DEHYDR_CYS"/>
    <property type="match status" value="1"/>
</dbReference>
<dbReference type="GO" id="GO:0009898">
    <property type="term" value="C:cytoplasmic side of plasma membrane"/>
    <property type="evidence" value="ECO:0007669"/>
    <property type="project" value="TreeGrafter"/>
</dbReference>
<dbReference type="InterPro" id="IPR016163">
    <property type="entry name" value="Ald_DH_C"/>
</dbReference>
<dbReference type="InterPro" id="IPR016161">
    <property type="entry name" value="Ald_DH/histidinol_DH"/>
</dbReference>
<dbReference type="AlphaFoldDB" id="A0A5C8NPH7"/>
<dbReference type="SUPFAM" id="SSF53720">
    <property type="entry name" value="ALDH-like"/>
    <property type="match status" value="1"/>
</dbReference>
<evidence type="ECO:0000256" key="1">
    <source>
        <dbReference type="ARBA" id="ARBA00004786"/>
    </source>
</evidence>
<evidence type="ECO:0000256" key="5">
    <source>
        <dbReference type="ARBA" id="ARBA00048142"/>
    </source>
</evidence>
<evidence type="ECO:0000313" key="9">
    <source>
        <dbReference type="EMBL" id="TXL63212.1"/>
    </source>
</evidence>
<dbReference type="Proteomes" id="UP000321571">
    <property type="component" value="Unassembled WGS sequence"/>
</dbReference>
<name>A0A5C8NPH7_9ACTN</name>
<dbReference type="InterPro" id="IPR029041">
    <property type="entry name" value="FAD-linked_oxidoreductase-like"/>
</dbReference>
<gene>
    <name evidence="9" type="ORF">FHP06_03020</name>
</gene>
<keyword evidence="10" id="KW-1185">Reference proteome</keyword>
<accession>A0A5C8NPH7</accession>
<dbReference type="Pfam" id="PF00171">
    <property type="entry name" value="Aldedh"/>
    <property type="match status" value="1"/>
</dbReference>
<dbReference type="EC" id="1.2.1.88" evidence="2"/>
<dbReference type="RefSeq" id="WP_147683614.1">
    <property type="nucleotide sequence ID" value="NZ_VDUX01000001.1"/>
</dbReference>
<reference evidence="9 10" key="1">
    <citation type="submission" date="2019-06" db="EMBL/GenBank/DDBJ databases">
        <title>Aeromicrobium sp. nov., isolated from a maize field.</title>
        <authorList>
            <person name="Lin S.-Y."/>
            <person name="Tsai C.-F."/>
            <person name="Young C.-C."/>
        </authorList>
    </citation>
    <scope>NUCLEOTIDE SEQUENCE [LARGE SCALE GENOMIC DNA]</scope>
    <source>
        <strain evidence="9 10">CC-CFT486</strain>
    </source>
</reference>
<dbReference type="Gene3D" id="3.20.20.220">
    <property type="match status" value="1"/>
</dbReference>
<dbReference type="Pfam" id="PF01619">
    <property type="entry name" value="Pro_dh"/>
    <property type="match status" value="1"/>
</dbReference>
<sequence>MTDLPLAERSIDLVRSWTDPSRKGRRRTEPAARRLAHLLQDPHGLDFTIGFVDRVVRPEDNRVAARNLRRLAKHTPKFLPVSQRFLLKLGALASVLTPGLVVRTARKRLRGMVGHLVLDARPAQLGRSIQKLRKKGDRLNINLLGEAVLGEREASRRRDRTVGLLERDDVDYVSVKVSAVASQLSMWAFDETVDRVVKRLQPLYALAADEGGFVNLDMEEYRDLDLTVAVFTRVLEDYPDLEAGIVLQAYLPDALGAMQTLQEWAAKRRARGGAPIKVRLVKGANLAMERVDAAVHGWPLATWGSKQETDTNYKRVLGWALTPERVDAVRIGVAGQNLFDIAYAWLLAGDRGVREAIDFEMLLGMDSGPISAVRDEVGELLLYTPVVHPEEFDVAISYLVRRLEENASSENFMSVAFDLGKSPEAFDREASRFLASVKALDDTVPTPNRVQDRRNEHISLHTDGFANTPDTDPSTEGNREWGRLALSRSTYTQLGLDTIDAGHIYGPASLETLVRQTREAGARWAARGADVRAWILHQAGAAIAARRGELVSVMAAETGKTIAEADVEVSEAIDFAHYYAESARRLEVVDGAVFEPAHLTVVTPPWNFPVAIPAGSVLAALAAGSGVVIKPAPQSPRCAAVMIEALWRAGVPRDVLRLVSMPEGALSQSLVAHPGVDRVILTGGWETAKLFRSWRNDLPLLAETSGKNGIVVTPSADLDHAVADLAKSAFGHAGQKCSAASLGILVGSVGRSERFERQLLDAVSSLVVGWPDDPEVAMGPVIEPPKGKLLEALTVLDESEEDRWLLEPRKLDASGRLWSPGIRIGVRPGSAFHQTEYFGPVLGLMHAKNLDEAIEWQNATDFGLTAGIHSLDPDEVNEWIERVEAGNLYVNRGITGAIVQRQPFGGWKRSSVGATSKAGGPNYLTHLGSWRSRTLRSAPAVDLSPEVTEVLEKAATVLRPEELEAVRAAAGSDQKAWSREFGIHKDVTGLGVERNVFRYLPVPVTVRSDGYLPDLVRVVLAATRAGSDISVSVPEALPSGFPVPHVVETREEWLSRVATERPARVRLLGVPSGEVSAAVEGDPDVALYPGEVTQSGRVELLPFLREQAISITNHRFGNPDPSFEAVLPRV</sequence>
<comment type="catalytic activity">
    <reaction evidence="5">
        <text>L-glutamate 5-semialdehyde + NAD(+) + H2O = L-glutamate + NADH + 2 H(+)</text>
        <dbReference type="Rhea" id="RHEA:30235"/>
        <dbReference type="ChEBI" id="CHEBI:15377"/>
        <dbReference type="ChEBI" id="CHEBI:15378"/>
        <dbReference type="ChEBI" id="CHEBI:29985"/>
        <dbReference type="ChEBI" id="CHEBI:57540"/>
        <dbReference type="ChEBI" id="CHEBI:57945"/>
        <dbReference type="ChEBI" id="CHEBI:58066"/>
        <dbReference type="EC" id="1.2.1.88"/>
    </reaction>
</comment>
<proteinExistence type="predicted"/>
<dbReference type="OrthoDB" id="9812625at2"/>
<feature type="active site" evidence="6">
    <location>
        <position position="737"/>
    </location>
</feature>
<dbReference type="InterPro" id="IPR050485">
    <property type="entry name" value="Proline_metab_enzyme"/>
</dbReference>
<dbReference type="PIRSF" id="PIRSF000197">
    <property type="entry name" value="Bifunct_PutA"/>
    <property type="match status" value="1"/>
</dbReference>
<dbReference type="InterPro" id="IPR016160">
    <property type="entry name" value="Ald_DH_CS_CYS"/>
</dbReference>
<evidence type="ECO:0000256" key="4">
    <source>
        <dbReference type="ARBA" id="ARBA00023027"/>
    </source>
</evidence>